<evidence type="ECO:0000256" key="9">
    <source>
        <dbReference type="SAM" id="Phobius"/>
    </source>
</evidence>
<dbReference type="AlphaFoldDB" id="G0S9B3"/>
<dbReference type="GO" id="GO:0008250">
    <property type="term" value="C:oligosaccharyltransferase complex"/>
    <property type="evidence" value="ECO:0007669"/>
    <property type="project" value="TreeGrafter"/>
</dbReference>
<feature type="transmembrane region" description="Helical" evidence="9">
    <location>
        <begin position="304"/>
        <end position="325"/>
    </location>
</feature>
<dbReference type="OrthoDB" id="67566at2759"/>
<evidence type="ECO:0000313" key="12">
    <source>
        <dbReference type="Proteomes" id="UP000008066"/>
    </source>
</evidence>
<evidence type="ECO:0000256" key="4">
    <source>
        <dbReference type="ARBA" id="ARBA00022692"/>
    </source>
</evidence>
<dbReference type="InterPro" id="IPR036249">
    <property type="entry name" value="Thioredoxin-like_sf"/>
</dbReference>
<keyword evidence="7 9" id="KW-1133">Transmembrane helix</keyword>
<evidence type="ECO:0000256" key="6">
    <source>
        <dbReference type="ARBA" id="ARBA00022824"/>
    </source>
</evidence>
<comment type="subcellular location">
    <subcellularLocation>
        <location evidence="2">Endoplasmic reticulum membrane</location>
        <topology evidence="2">Multi-pass membrane protein</topology>
    </subcellularLocation>
</comment>
<dbReference type="GO" id="GO:0018279">
    <property type="term" value="P:protein N-linked glycosylation via asparagine"/>
    <property type="evidence" value="ECO:0007669"/>
    <property type="project" value="TreeGrafter"/>
</dbReference>
<dbReference type="HOGENOM" id="CLU_052855_1_1_1"/>
<keyword evidence="12" id="KW-1185">Reference proteome</keyword>
<evidence type="ECO:0000256" key="2">
    <source>
        <dbReference type="ARBA" id="ARBA00004477"/>
    </source>
</evidence>
<feature type="signal peptide" evidence="10">
    <location>
        <begin position="1"/>
        <end position="23"/>
    </location>
</feature>
<dbReference type="GeneID" id="18258559"/>
<keyword evidence="8 9" id="KW-0472">Membrane</keyword>
<keyword evidence="6" id="KW-0256">Endoplasmic reticulum</keyword>
<dbReference type="SUPFAM" id="SSF52833">
    <property type="entry name" value="Thioredoxin-like"/>
    <property type="match status" value="1"/>
</dbReference>
<proteinExistence type="inferred from homology"/>
<keyword evidence="4 9" id="KW-0812">Transmembrane</keyword>
<dbReference type="KEGG" id="cthr:CTHT_0045210"/>
<dbReference type="eggNOG" id="KOG2603">
    <property type="taxonomic scope" value="Eukaryota"/>
</dbReference>
<feature type="chain" id="PRO_5003409383" evidence="10">
    <location>
        <begin position="24"/>
        <end position="340"/>
    </location>
</feature>
<gene>
    <name evidence="11" type="ORF">CTHT_0045210</name>
</gene>
<dbReference type="FunFam" id="3.40.30.10:FF:000302">
    <property type="entry name" value="Oligosaccharyl transferase subunit (Gamma), putative"/>
    <property type="match status" value="1"/>
</dbReference>
<comment type="function">
    <text evidence="1">Subunit of the oligosaccharyl transferase (OST) complex that catalyzes the initial transfer of a defined glycan (Glc(3)Man(9)GlcNAc(2) in eukaryotes) from the lipid carrier dolichol-pyrophosphate to an asparagine residue within an Asn-X-Ser/Thr consensus motif in nascent polypeptide chains, the first step in protein N-glycosylation. N-glycosylation occurs cotranslationally and the complex associates with the Sec61 complex at the channel-forming translocon complex that mediates protein translocation across the endoplasmic reticulum (ER). All subunits are required for a maximal enzyme activity.</text>
</comment>
<dbReference type="EMBL" id="GL988043">
    <property type="protein sequence ID" value="EGS20024.1"/>
    <property type="molecule type" value="Genomic_DNA"/>
</dbReference>
<keyword evidence="5 10" id="KW-0732">Signal</keyword>
<accession>G0S9B3</accession>
<dbReference type="Proteomes" id="UP000008066">
    <property type="component" value="Unassembled WGS sequence"/>
</dbReference>
<sequence>MRWLPALLSAASLLLTAVNPAVAAKSASASKRAPEERFNHFHAKSLSSTPVKLSDASYRELTAAPRDYSVAVLMTALDSRFVCQLCREFQPEWELLARSWTKGDKKGESRLLFGTLDFLDGRDIFMSFGLQTAPVLFLFPPTVGPHASGSSEPIRYDFTNGPAPAEHIHAWLSRHLPNRPHPPIKRPINWMRWITTIVLLAGGATASLVAWPYVLPVVQSRTVWAAITLISILLFTSGHMFNQIRNVPYVAGDGRGGIAYFAHGFQNQYGLETQIVAALYGILALSGISLAIKVPRMTDPKTQSVALLAWGGVMYFVYSFLMSIFRGKNPGYPFALPPFV</sequence>
<comment type="similarity">
    <text evidence="3">Belongs to the OST3/OST6 family.</text>
</comment>
<name>G0S9B3_CHATD</name>
<reference evidence="11 12" key="1">
    <citation type="journal article" date="2011" name="Cell">
        <title>Insight into structure and assembly of the nuclear pore complex by utilizing the genome of a eukaryotic thermophile.</title>
        <authorList>
            <person name="Amlacher S."/>
            <person name="Sarges P."/>
            <person name="Flemming D."/>
            <person name="van Noort V."/>
            <person name="Kunze R."/>
            <person name="Devos D.P."/>
            <person name="Arumugam M."/>
            <person name="Bork P."/>
            <person name="Hurt E."/>
        </authorList>
    </citation>
    <scope>NUCLEOTIDE SEQUENCE [LARGE SCALE GENOMIC DNA]</scope>
    <source>
        <strain evidence="12">DSM 1495 / CBS 144.50 / IMI 039719</strain>
    </source>
</reference>
<organism evidence="12">
    <name type="scientific">Chaetomium thermophilum (strain DSM 1495 / CBS 144.50 / IMI 039719)</name>
    <name type="common">Thermochaetoides thermophila</name>
    <dbReference type="NCBI Taxonomy" id="759272"/>
    <lineage>
        <taxon>Eukaryota</taxon>
        <taxon>Fungi</taxon>
        <taxon>Dikarya</taxon>
        <taxon>Ascomycota</taxon>
        <taxon>Pezizomycotina</taxon>
        <taxon>Sordariomycetes</taxon>
        <taxon>Sordariomycetidae</taxon>
        <taxon>Sordariales</taxon>
        <taxon>Chaetomiaceae</taxon>
        <taxon>Thermochaetoides</taxon>
    </lineage>
</organism>
<dbReference type="InterPro" id="IPR021149">
    <property type="entry name" value="OligosaccharylTrfase_OST3/OST6"/>
</dbReference>
<evidence type="ECO:0000256" key="10">
    <source>
        <dbReference type="SAM" id="SignalP"/>
    </source>
</evidence>
<dbReference type="PANTHER" id="PTHR12692:SF0">
    <property type="entry name" value="GH11935P"/>
    <property type="match status" value="1"/>
</dbReference>
<evidence type="ECO:0000256" key="7">
    <source>
        <dbReference type="ARBA" id="ARBA00022989"/>
    </source>
</evidence>
<dbReference type="CDD" id="cd02961">
    <property type="entry name" value="PDI_a_family"/>
    <property type="match status" value="1"/>
</dbReference>
<dbReference type="RefSeq" id="XP_006694909.1">
    <property type="nucleotide sequence ID" value="XM_006694846.1"/>
</dbReference>
<evidence type="ECO:0000313" key="11">
    <source>
        <dbReference type="EMBL" id="EGS20024.1"/>
    </source>
</evidence>
<evidence type="ECO:0000256" key="5">
    <source>
        <dbReference type="ARBA" id="ARBA00022729"/>
    </source>
</evidence>
<feature type="transmembrane region" description="Helical" evidence="9">
    <location>
        <begin position="275"/>
        <end position="292"/>
    </location>
</feature>
<dbReference type="PANTHER" id="PTHR12692">
    <property type="entry name" value="DOLICHYL-DIPHOSPHOOLIGOSACCHARIDE--PROTEIN GLYCOSYLTRANSFERASE-RELATED"/>
    <property type="match status" value="1"/>
</dbReference>
<feature type="transmembrane region" description="Helical" evidence="9">
    <location>
        <begin position="190"/>
        <end position="211"/>
    </location>
</feature>
<evidence type="ECO:0000256" key="1">
    <source>
        <dbReference type="ARBA" id="ARBA00002791"/>
    </source>
</evidence>
<dbReference type="OMA" id="VLFGMYS"/>
<dbReference type="Pfam" id="PF04756">
    <property type="entry name" value="OST3_OST6"/>
    <property type="match status" value="1"/>
</dbReference>
<protein>
    <submittedName>
        <fullName evidence="11">Gamma subunit-like protein</fullName>
    </submittedName>
</protein>
<evidence type="ECO:0000256" key="3">
    <source>
        <dbReference type="ARBA" id="ARBA00009561"/>
    </source>
</evidence>
<dbReference type="STRING" id="759272.G0S9B3"/>
<feature type="transmembrane region" description="Helical" evidence="9">
    <location>
        <begin position="223"/>
        <end position="241"/>
    </location>
</feature>
<dbReference type="Gene3D" id="3.40.30.10">
    <property type="entry name" value="Glutaredoxin"/>
    <property type="match status" value="1"/>
</dbReference>
<evidence type="ECO:0000256" key="8">
    <source>
        <dbReference type="ARBA" id="ARBA00023136"/>
    </source>
</evidence>